<evidence type="ECO:0000313" key="3">
    <source>
        <dbReference type="EMBL" id="KAJ6645229.1"/>
    </source>
</evidence>
<dbReference type="OrthoDB" id="7770646at2759"/>
<accession>A0A9Q0N9N7</accession>
<evidence type="ECO:0000256" key="1">
    <source>
        <dbReference type="SAM" id="MobiDB-lite"/>
    </source>
</evidence>
<organism evidence="3 4">
    <name type="scientific">Pseudolycoriella hygida</name>
    <dbReference type="NCBI Taxonomy" id="35572"/>
    <lineage>
        <taxon>Eukaryota</taxon>
        <taxon>Metazoa</taxon>
        <taxon>Ecdysozoa</taxon>
        <taxon>Arthropoda</taxon>
        <taxon>Hexapoda</taxon>
        <taxon>Insecta</taxon>
        <taxon>Pterygota</taxon>
        <taxon>Neoptera</taxon>
        <taxon>Endopterygota</taxon>
        <taxon>Diptera</taxon>
        <taxon>Nematocera</taxon>
        <taxon>Sciaroidea</taxon>
        <taxon>Sciaridae</taxon>
        <taxon>Pseudolycoriella</taxon>
    </lineage>
</organism>
<proteinExistence type="predicted"/>
<evidence type="ECO:0000259" key="2">
    <source>
        <dbReference type="PROSITE" id="PS51029"/>
    </source>
</evidence>
<gene>
    <name evidence="3" type="ORF">Bhyg_00433</name>
</gene>
<feature type="region of interest" description="Disordered" evidence="1">
    <location>
        <begin position="1"/>
        <end position="31"/>
    </location>
</feature>
<feature type="domain" description="MADF" evidence="2">
    <location>
        <begin position="62"/>
        <end position="157"/>
    </location>
</feature>
<dbReference type="Pfam" id="PF10545">
    <property type="entry name" value="MADF_DNA_bdg"/>
    <property type="match status" value="1"/>
</dbReference>
<sequence length="258" mass="30338">MSSQRDQLIKQENGERSEFDPLDESVIEGHHENEEAVVRKRKFKKIDEDGEDIGWTHEYEETVVRELKNFPCLWDTSLATFSKRNVCDPARKHIVFMLKQNHPNASVEIHEKLFTPQSVGRKIRNLRLAYKKIWLRDGFNAKWRHFRNLAFLQSSSSNMDSEMTDREYQFDESCYDTPFVPLNCNNDESPHLKAEMHSLPLTGKSPDNVRKATTQHCRCHPVLKFAQSIMDQLNIEQQKKFTIDVTKLLLKYQENNLV</sequence>
<dbReference type="EMBL" id="WJQU01000001">
    <property type="protein sequence ID" value="KAJ6645229.1"/>
    <property type="molecule type" value="Genomic_DNA"/>
</dbReference>
<dbReference type="AlphaFoldDB" id="A0A9Q0N9N7"/>
<dbReference type="Proteomes" id="UP001151699">
    <property type="component" value="Chromosome A"/>
</dbReference>
<feature type="compositionally biased region" description="Basic and acidic residues" evidence="1">
    <location>
        <begin position="7"/>
        <end position="19"/>
    </location>
</feature>
<name>A0A9Q0N9N7_9DIPT</name>
<keyword evidence="4" id="KW-1185">Reference proteome</keyword>
<comment type="caution">
    <text evidence="3">The sequence shown here is derived from an EMBL/GenBank/DDBJ whole genome shotgun (WGS) entry which is preliminary data.</text>
</comment>
<dbReference type="PROSITE" id="PS51029">
    <property type="entry name" value="MADF"/>
    <property type="match status" value="1"/>
</dbReference>
<protein>
    <recommendedName>
        <fullName evidence="2">MADF domain-containing protein</fullName>
    </recommendedName>
</protein>
<reference evidence="3" key="1">
    <citation type="submission" date="2022-07" db="EMBL/GenBank/DDBJ databases">
        <authorList>
            <person name="Trinca V."/>
            <person name="Uliana J.V.C."/>
            <person name="Torres T.T."/>
            <person name="Ward R.J."/>
            <person name="Monesi N."/>
        </authorList>
    </citation>
    <scope>NUCLEOTIDE SEQUENCE</scope>
    <source>
        <strain evidence="3">HSMRA1968</strain>
        <tissue evidence="3">Whole embryos</tissue>
    </source>
</reference>
<dbReference type="InterPro" id="IPR006578">
    <property type="entry name" value="MADF-dom"/>
</dbReference>
<evidence type="ECO:0000313" key="4">
    <source>
        <dbReference type="Proteomes" id="UP001151699"/>
    </source>
</evidence>